<sequence length="285" mass="34582">MTNKKDNSRYQFNTNDINESRYVIEMTYRDIRGNRRLHRDIYEMNNNELHEKINGLIPDKASVSQIKMHSEKYKEEIKKFRERNLSWIEHDFHPALYLWFFLFTHRKTRFLESGCDDIFPRKTKATPETINNIITDILELYAPNMSQPEIIENKINRAHKKYQNLTGTKRLTWLKNDDKQINWAYQYLKEKDRYFSRSYAIDRIHALTCIKVYYDLNINNKEVLYTFLEMSNAWNQKRYREKRKSDNKKSLSGYISSEAKNRLREIAEKENISESEIIELLIMTY</sequence>
<name>A0AAU6TUG2_UNCXX</name>
<evidence type="ECO:0000313" key="1">
    <source>
        <dbReference type="EMBL" id="XAG65453.1"/>
    </source>
</evidence>
<dbReference type="InterPro" id="IPR013321">
    <property type="entry name" value="Arc_rbn_hlx_hlx"/>
</dbReference>
<proteinExistence type="predicted"/>
<dbReference type="AlphaFoldDB" id="A0AAU6TUG2"/>
<gene>
    <name evidence="1" type="ORF">MRM81_18795</name>
</gene>
<protein>
    <recommendedName>
        <fullName evidence="2">Ribbon-helix-helix protein CopG domain-containing protein</fullName>
    </recommendedName>
</protein>
<evidence type="ECO:0008006" key="2">
    <source>
        <dbReference type="Google" id="ProtNLM"/>
    </source>
</evidence>
<reference evidence="1" key="1">
    <citation type="submission" date="2022-03" db="EMBL/GenBank/DDBJ databases">
        <title>Sea Food Isolates.</title>
        <authorList>
            <person name="Li c."/>
        </authorList>
    </citation>
    <scope>NUCLEOTIDE SEQUENCE</scope>
    <source>
        <strain evidence="1">19GA11TI05</strain>
    </source>
</reference>
<dbReference type="GO" id="GO:0006355">
    <property type="term" value="P:regulation of DNA-templated transcription"/>
    <property type="evidence" value="ECO:0007669"/>
    <property type="project" value="InterPro"/>
</dbReference>
<accession>A0AAU6TUG2</accession>
<dbReference type="Gene3D" id="1.10.1220.10">
    <property type="entry name" value="Met repressor-like"/>
    <property type="match status" value="1"/>
</dbReference>
<organism evidence="1">
    <name type="scientific">bacterium 19GA11TI05</name>
    <dbReference type="NCBI Taxonomy" id="2920688"/>
    <lineage>
        <taxon>Bacteria</taxon>
    </lineage>
</organism>
<dbReference type="EMBL" id="CP095362">
    <property type="protein sequence ID" value="XAG65453.1"/>
    <property type="molecule type" value="Genomic_DNA"/>
</dbReference>